<keyword evidence="3" id="KW-0378">Hydrolase</keyword>
<proteinExistence type="predicted"/>
<keyword evidence="2" id="KW-0479">Metal-binding</keyword>
<organism evidence="7">
    <name type="scientific">Salmonella enterica</name>
    <name type="common">Salmonella choleraesuis</name>
    <dbReference type="NCBI Taxonomy" id="28901"/>
    <lineage>
        <taxon>Bacteria</taxon>
        <taxon>Pseudomonadati</taxon>
        <taxon>Pseudomonadota</taxon>
        <taxon>Gammaproteobacteria</taxon>
        <taxon>Enterobacterales</taxon>
        <taxon>Enterobacteriaceae</taxon>
        <taxon>Salmonella</taxon>
    </lineage>
</organism>
<dbReference type="InterPro" id="IPR025657">
    <property type="entry name" value="RadC_JAB"/>
</dbReference>
<dbReference type="InterPro" id="IPR037518">
    <property type="entry name" value="MPN"/>
</dbReference>
<dbReference type="GO" id="GO:0046872">
    <property type="term" value="F:metal ion binding"/>
    <property type="evidence" value="ECO:0007669"/>
    <property type="project" value="UniProtKB-KW"/>
</dbReference>
<keyword evidence="1" id="KW-0645">Protease</keyword>
<evidence type="ECO:0000313" key="7">
    <source>
        <dbReference type="EMBL" id="EBQ4125301.1"/>
    </source>
</evidence>
<dbReference type="Gene3D" id="3.40.140.10">
    <property type="entry name" value="Cytidine Deaminase, domain 2"/>
    <property type="match status" value="1"/>
</dbReference>
<keyword evidence="5" id="KW-0482">Metalloprotease</keyword>
<dbReference type="AlphaFoldDB" id="A0A5U5GJA0"/>
<evidence type="ECO:0000256" key="5">
    <source>
        <dbReference type="ARBA" id="ARBA00023049"/>
    </source>
</evidence>
<dbReference type="PROSITE" id="PS50249">
    <property type="entry name" value="MPN"/>
    <property type="match status" value="1"/>
</dbReference>
<dbReference type="CDD" id="cd08071">
    <property type="entry name" value="MPN_DUF2466"/>
    <property type="match status" value="1"/>
</dbReference>
<dbReference type="GO" id="GO:0008237">
    <property type="term" value="F:metallopeptidase activity"/>
    <property type="evidence" value="ECO:0007669"/>
    <property type="project" value="UniProtKB-KW"/>
</dbReference>
<feature type="domain" description="MPN" evidence="6">
    <location>
        <begin position="37"/>
        <end position="155"/>
    </location>
</feature>
<evidence type="ECO:0000256" key="4">
    <source>
        <dbReference type="ARBA" id="ARBA00022833"/>
    </source>
</evidence>
<evidence type="ECO:0000256" key="1">
    <source>
        <dbReference type="ARBA" id="ARBA00022670"/>
    </source>
</evidence>
<dbReference type="PANTHER" id="PTHR30471">
    <property type="entry name" value="DNA REPAIR PROTEIN RADC"/>
    <property type="match status" value="1"/>
</dbReference>
<evidence type="ECO:0000256" key="2">
    <source>
        <dbReference type="ARBA" id="ARBA00022723"/>
    </source>
</evidence>
<gene>
    <name evidence="7" type="ORF">BCZ02_16345</name>
</gene>
<dbReference type="GO" id="GO:0006508">
    <property type="term" value="P:proteolysis"/>
    <property type="evidence" value="ECO:0007669"/>
    <property type="project" value="UniProtKB-KW"/>
</dbReference>
<dbReference type="PANTHER" id="PTHR30471:SF3">
    <property type="entry name" value="UPF0758 PROTEIN YEES-RELATED"/>
    <property type="match status" value="1"/>
</dbReference>
<sequence length="184" mass="20765">MEQQLPLFAATLPASAQQIIREALTLLESQLREPGAAFTSSHAVRDWLRLQLSAPEREEFVALFLDNQHRLIAHETLFSGTINHTQVHPREVVKSGLKHNAAAVIVAHCHPSGLADPSLADRQITERLRQALDLVDTGKYPWSGSVCHWYDRDVQDISGVLAVYAERRRDRHGPYTRLMFVTLN</sequence>
<comment type="caution">
    <text evidence="7">The sequence shown here is derived from an EMBL/GenBank/DDBJ whole genome shotgun (WGS) entry which is preliminary data.</text>
</comment>
<name>A0A5U5GJA0_SALER</name>
<keyword evidence="4" id="KW-0862">Zinc</keyword>
<reference evidence="7" key="1">
    <citation type="submission" date="2018-07" db="EMBL/GenBank/DDBJ databases">
        <authorList>
            <consortium name="GenomeTrakr network: Whole genome sequencing for foodborne pathogen traceback"/>
        </authorList>
    </citation>
    <scope>NUCLEOTIDE SEQUENCE</scope>
    <source>
        <strain evidence="7">FDA00010466</strain>
    </source>
</reference>
<dbReference type="SUPFAM" id="SSF102712">
    <property type="entry name" value="JAB1/MPN domain"/>
    <property type="match status" value="1"/>
</dbReference>
<dbReference type="Pfam" id="PF04002">
    <property type="entry name" value="RadC"/>
    <property type="match status" value="1"/>
</dbReference>
<accession>A0A5U5GJA0</accession>
<dbReference type="EMBL" id="AAGOXM010000009">
    <property type="protein sequence ID" value="EBQ4125301.1"/>
    <property type="molecule type" value="Genomic_DNA"/>
</dbReference>
<evidence type="ECO:0000256" key="3">
    <source>
        <dbReference type="ARBA" id="ARBA00022801"/>
    </source>
</evidence>
<protein>
    <submittedName>
        <fullName evidence="7">DUF987 family protein</fullName>
    </submittedName>
</protein>
<dbReference type="InterPro" id="IPR001405">
    <property type="entry name" value="UPF0758"/>
</dbReference>
<evidence type="ECO:0000259" key="6">
    <source>
        <dbReference type="PROSITE" id="PS50249"/>
    </source>
</evidence>